<evidence type="ECO:0000259" key="2">
    <source>
        <dbReference type="Pfam" id="PF14291"/>
    </source>
</evidence>
<keyword evidence="3" id="KW-1185">Reference proteome</keyword>
<evidence type="ECO:0000256" key="1">
    <source>
        <dbReference type="SAM" id="MobiDB-lite"/>
    </source>
</evidence>
<proteinExistence type="predicted"/>
<dbReference type="PANTHER" id="PTHR45749:SF23">
    <property type="entry name" value="ZINC FINGER MYM-TYPE PROTEIN 1-LIKE"/>
    <property type="match status" value="1"/>
</dbReference>
<name>A0ABM3GBK2_NEOLC</name>
<organism evidence="3 4">
    <name type="scientific">Neodiprion lecontei</name>
    <name type="common">Redheaded pine sawfly</name>
    <dbReference type="NCBI Taxonomy" id="441921"/>
    <lineage>
        <taxon>Eukaryota</taxon>
        <taxon>Metazoa</taxon>
        <taxon>Ecdysozoa</taxon>
        <taxon>Arthropoda</taxon>
        <taxon>Hexapoda</taxon>
        <taxon>Insecta</taxon>
        <taxon>Pterygota</taxon>
        <taxon>Neoptera</taxon>
        <taxon>Endopterygota</taxon>
        <taxon>Hymenoptera</taxon>
        <taxon>Tenthredinoidea</taxon>
        <taxon>Diprionidae</taxon>
        <taxon>Diprioninae</taxon>
        <taxon>Neodiprion</taxon>
    </lineage>
</organism>
<dbReference type="PANTHER" id="PTHR45749">
    <property type="match status" value="1"/>
</dbReference>
<reference evidence="4" key="1">
    <citation type="submission" date="2025-08" db="UniProtKB">
        <authorList>
            <consortium name="RefSeq"/>
        </authorList>
    </citation>
    <scope>IDENTIFICATION</scope>
    <source>
        <tissue evidence="4">Thorax and Abdomen</tissue>
    </source>
</reference>
<feature type="compositionally biased region" description="Polar residues" evidence="1">
    <location>
        <begin position="153"/>
        <end position="163"/>
    </location>
</feature>
<evidence type="ECO:0000313" key="3">
    <source>
        <dbReference type="Proteomes" id="UP000829291"/>
    </source>
</evidence>
<feature type="region of interest" description="Disordered" evidence="1">
    <location>
        <begin position="194"/>
        <end position="231"/>
    </location>
</feature>
<dbReference type="Proteomes" id="UP000829291">
    <property type="component" value="Chromosome 5"/>
</dbReference>
<dbReference type="InterPro" id="IPR012337">
    <property type="entry name" value="RNaseH-like_sf"/>
</dbReference>
<sequence>MGRCCAVHGCLVSERQDVELRSKWSSALGQELKASSFICELHFNPENVIKTDREILKDGSVYVYEYQKVHLRKKAEPKSHTNDDSENNRSLLLNNDSSTISDINDDTTIGDCSFNSVETVTVNETIEAENVNSANTNSPDGETIEPEVINAANTNSPEDTNTVIADDNSPVINEPGDFSFHSIERILEAQPLRDSTVNRDVDNIQDNPEGPEAEVSSGDTTQFSITESQTQKEAELSEELSGLKNDKGLWPVNITKEMIDYWAKKGSTELQNCDQVSLQNSVPQDQPRDTSNFVRKSTKNMFTRRNKNQETVNRFWLCFSPTTGKIYCYACKLMSTQNTKLSGEGFSDCKHASDRLCEHEISKTHLESVMSLLQRRRVTGRIDQELAMQEAQQIEYWRKNLKIIVSTIKFIAERGLAFRGDNQIVGSPRNGNFLGILELLAEYEPILATHLKTHANKGSGHVNYLSSTICEELISCMGDKVLTEIVSRIKKSKYYSVSVDSTPDESHIDQLTIVVRYMEGSMPEERFLTFLPNCDHSGKATANALLTFLGDHQIDIMDCRGQSYDNAANMSGKYKGMQALILEKNHLSAFVPCCGHSLNLVGKAAANSCPSAVQFFDFVQNLYTFFTASTERYGILIEKLSKKKSGQFYVLKKLSDTRWSCRAEATKAIVDGYSEIEEAVTSISSDKEQKEITRNEAAHLLQKMSSLETALFAIFWNDILERFNATNKMLQDPQMILELAMRALESLKSFVESKMNDFDK</sequence>
<dbReference type="SUPFAM" id="SSF53098">
    <property type="entry name" value="Ribonuclease H-like"/>
    <property type="match status" value="1"/>
</dbReference>
<feature type="compositionally biased region" description="Basic and acidic residues" evidence="1">
    <location>
        <begin position="74"/>
        <end position="87"/>
    </location>
</feature>
<evidence type="ECO:0000313" key="4">
    <source>
        <dbReference type="RefSeq" id="XP_046597644.1"/>
    </source>
</evidence>
<dbReference type="RefSeq" id="XP_046597644.1">
    <property type="nucleotide sequence ID" value="XM_046741688.1"/>
</dbReference>
<dbReference type="InterPro" id="IPR025398">
    <property type="entry name" value="DUF4371"/>
</dbReference>
<feature type="compositionally biased region" description="Polar residues" evidence="1">
    <location>
        <begin position="217"/>
        <end position="229"/>
    </location>
</feature>
<gene>
    <name evidence="4" type="primary">LOC124294756</name>
</gene>
<dbReference type="GeneID" id="124294756"/>
<feature type="domain" description="DUF4371" evidence="2">
    <location>
        <begin position="396"/>
        <end position="576"/>
    </location>
</feature>
<feature type="region of interest" description="Disordered" evidence="1">
    <location>
        <begin position="73"/>
        <end position="95"/>
    </location>
</feature>
<protein>
    <submittedName>
        <fullName evidence="4">Zinc finger MYM-type protein 1-like</fullName>
    </submittedName>
</protein>
<dbReference type="Pfam" id="PF14291">
    <property type="entry name" value="DUF4371"/>
    <property type="match status" value="1"/>
</dbReference>
<accession>A0ABM3GBK2</accession>
<feature type="region of interest" description="Disordered" evidence="1">
    <location>
        <begin position="153"/>
        <end position="176"/>
    </location>
</feature>